<dbReference type="Gene3D" id="1.20.1440.120">
    <property type="entry name" value="Recombination protein O, C-terminal domain"/>
    <property type="match status" value="1"/>
</dbReference>
<dbReference type="InterPro" id="IPR022572">
    <property type="entry name" value="DNA_rep/recomb_RecO_N"/>
</dbReference>
<reference evidence="9 10" key="1">
    <citation type="submission" date="2015-11" db="EMBL/GenBank/DDBJ databases">
        <title>Description and complete genome sequence of a novel strain predominating in hypersaline microbial mats and representing a new family of the Bacteriodetes phylum.</title>
        <authorList>
            <person name="Spring S."/>
            <person name="Bunk B."/>
            <person name="Sproer C."/>
            <person name="Klenk H.-P."/>
        </authorList>
    </citation>
    <scope>NUCLEOTIDE SEQUENCE [LARGE SCALE GENOMIC DNA]</scope>
    <source>
        <strain evidence="9 10">L21-Spi-D4</strain>
    </source>
</reference>
<evidence type="ECO:0000256" key="6">
    <source>
        <dbReference type="ARBA" id="ARBA00033409"/>
    </source>
</evidence>
<evidence type="ECO:0000256" key="2">
    <source>
        <dbReference type="ARBA" id="ARBA00021310"/>
    </source>
</evidence>
<dbReference type="Proteomes" id="UP000064893">
    <property type="component" value="Chromosome"/>
</dbReference>
<keyword evidence="4 7" id="KW-0233">DNA recombination</keyword>
<dbReference type="InterPro" id="IPR012340">
    <property type="entry name" value="NA-bd_OB-fold"/>
</dbReference>
<evidence type="ECO:0000256" key="4">
    <source>
        <dbReference type="ARBA" id="ARBA00023172"/>
    </source>
</evidence>
<dbReference type="EMBL" id="CP013118">
    <property type="protein sequence ID" value="ALO15638.1"/>
    <property type="molecule type" value="Genomic_DNA"/>
</dbReference>
<dbReference type="PANTHER" id="PTHR33991">
    <property type="entry name" value="DNA REPAIR PROTEIN RECO"/>
    <property type="match status" value="1"/>
</dbReference>
<dbReference type="InterPro" id="IPR003717">
    <property type="entry name" value="RecO"/>
</dbReference>
<dbReference type="SUPFAM" id="SSF57863">
    <property type="entry name" value="ArfGap/RecO-like zinc finger"/>
    <property type="match status" value="1"/>
</dbReference>
<evidence type="ECO:0000256" key="1">
    <source>
        <dbReference type="ARBA" id="ARBA00007452"/>
    </source>
</evidence>
<proteinExistence type="inferred from homology"/>
<dbReference type="Pfam" id="PF02565">
    <property type="entry name" value="RecO_C"/>
    <property type="match status" value="1"/>
</dbReference>
<evidence type="ECO:0000256" key="5">
    <source>
        <dbReference type="ARBA" id="ARBA00023204"/>
    </source>
</evidence>
<dbReference type="PANTHER" id="PTHR33991:SF1">
    <property type="entry name" value="DNA REPAIR PROTEIN RECO"/>
    <property type="match status" value="1"/>
</dbReference>
<keyword evidence="3 7" id="KW-0227">DNA damage</keyword>
<dbReference type="OrthoDB" id="9789152at2"/>
<dbReference type="Gene3D" id="2.40.50.140">
    <property type="entry name" value="Nucleic acid-binding proteins"/>
    <property type="match status" value="1"/>
</dbReference>
<comment type="similarity">
    <text evidence="1 7">Belongs to the RecO family.</text>
</comment>
<name>A0A0S2I031_9BACT</name>
<dbReference type="Pfam" id="PF11967">
    <property type="entry name" value="RecO_N"/>
    <property type="match status" value="1"/>
</dbReference>
<dbReference type="KEGG" id="blq:L21SP5_01999"/>
<dbReference type="GO" id="GO:0006302">
    <property type="term" value="P:double-strand break repair"/>
    <property type="evidence" value="ECO:0007669"/>
    <property type="project" value="TreeGrafter"/>
</dbReference>
<dbReference type="AlphaFoldDB" id="A0A0S2I031"/>
<feature type="domain" description="DNA replication/recombination mediator RecO N-terminal" evidence="8">
    <location>
        <begin position="1"/>
        <end position="78"/>
    </location>
</feature>
<dbReference type="NCBIfam" id="TIGR00613">
    <property type="entry name" value="reco"/>
    <property type="match status" value="1"/>
</dbReference>
<dbReference type="SUPFAM" id="SSF50249">
    <property type="entry name" value="Nucleic acid-binding proteins"/>
    <property type="match status" value="1"/>
</dbReference>
<evidence type="ECO:0000256" key="7">
    <source>
        <dbReference type="HAMAP-Rule" id="MF_00201"/>
    </source>
</evidence>
<keyword evidence="10" id="KW-1185">Reference proteome</keyword>
<dbReference type="InterPro" id="IPR037278">
    <property type="entry name" value="ARFGAP/RecO"/>
</dbReference>
<dbReference type="InterPro" id="IPR042242">
    <property type="entry name" value="RecO_C"/>
</dbReference>
<comment type="function">
    <text evidence="7">Involved in DNA repair and RecF pathway recombination.</text>
</comment>
<gene>
    <name evidence="7 9" type="primary">recO</name>
    <name evidence="9" type="ORF">L21SP5_01999</name>
</gene>
<dbReference type="HAMAP" id="MF_00201">
    <property type="entry name" value="RecO"/>
    <property type="match status" value="1"/>
</dbReference>
<evidence type="ECO:0000256" key="3">
    <source>
        <dbReference type="ARBA" id="ARBA00022763"/>
    </source>
</evidence>
<sequence>MSTSTEGIVLRTIRYSENQLIVHLLTKEFGRFPAIVRRNRKKGSSNYFQPLFHLNVEVNFFSQRNMQRIQQLRFAHPYTDIPFSVQKSTIAQFLAEILSKVVPEQQPDKEFFSFLSNAFQLFDAEKKNPQNFHLLFLLHLTRFLGIYPSKKTENQAWFSPSEGAFVPQIMHDTIPEELNTGFNQLLHTPLSGFHELQLDRMTNQALLNQILEYYYIQLNMSKLKTFEILRQVFN</sequence>
<evidence type="ECO:0000313" key="9">
    <source>
        <dbReference type="EMBL" id="ALO15638.1"/>
    </source>
</evidence>
<protein>
    <recommendedName>
        <fullName evidence="2 7">DNA repair protein RecO</fullName>
    </recommendedName>
    <alternativeName>
        <fullName evidence="6 7">Recombination protein O</fullName>
    </alternativeName>
</protein>
<dbReference type="STRING" id="1307839.L21SP5_01999"/>
<evidence type="ECO:0000259" key="8">
    <source>
        <dbReference type="Pfam" id="PF11967"/>
    </source>
</evidence>
<evidence type="ECO:0000313" key="10">
    <source>
        <dbReference type="Proteomes" id="UP000064893"/>
    </source>
</evidence>
<organism evidence="9 10">
    <name type="scientific">Salinivirga cyanobacteriivorans</name>
    <dbReference type="NCBI Taxonomy" id="1307839"/>
    <lineage>
        <taxon>Bacteria</taxon>
        <taxon>Pseudomonadati</taxon>
        <taxon>Bacteroidota</taxon>
        <taxon>Bacteroidia</taxon>
        <taxon>Bacteroidales</taxon>
        <taxon>Salinivirgaceae</taxon>
        <taxon>Salinivirga</taxon>
    </lineage>
</organism>
<dbReference type="RefSeq" id="WP_057953077.1">
    <property type="nucleotide sequence ID" value="NZ_CP013118.1"/>
</dbReference>
<dbReference type="GO" id="GO:0006310">
    <property type="term" value="P:DNA recombination"/>
    <property type="evidence" value="ECO:0007669"/>
    <property type="project" value="UniProtKB-UniRule"/>
</dbReference>
<dbReference type="GO" id="GO:0043590">
    <property type="term" value="C:bacterial nucleoid"/>
    <property type="evidence" value="ECO:0007669"/>
    <property type="project" value="TreeGrafter"/>
</dbReference>
<accession>A0A0S2I031</accession>
<keyword evidence="5 7" id="KW-0234">DNA repair</keyword>